<dbReference type="Gene3D" id="2.130.10.10">
    <property type="entry name" value="YVTN repeat-like/Quinoprotein amine dehydrogenase"/>
    <property type="match status" value="2"/>
</dbReference>
<feature type="repeat" description="WD" evidence="1">
    <location>
        <begin position="257"/>
        <end position="282"/>
    </location>
</feature>
<accession>A0A2Z6S517</accession>
<dbReference type="InterPro" id="IPR015943">
    <property type="entry name" value="WD40/YVTN_repeat-like_dom_sf"/>
</dbReference>
<dbReference type="SUPFAM" id="SSF50978">
    <property type="entry name" value="WD40 repeat-like"/>
    <property type="match status" value="1"/>
</dbReference>
<dbReference type="InterPro" id="IPR001680">
    <property type="entry name" value="WD40_rpt"/>
</dbReference>
<keyword evidence="3" id="KW-1185">Reference proteome</keyword>
<organism evidence="2 3">
    <name type="scientific">Rhizophagus clarus</name>
    <dbReference type="NCBI Taxonomy" id="94130"/>
    <lineage>
        <taxon>Eukaryota</taxon>
        <taxon>Fungi</taxon>
        <taxon>Fungi incertae sedis</taxon>
        <taxon>Mucoromycota</taxon>
        <taxon>Glomeromycotina</taxon>
        <taxon>Glomeromycetes</taxon>
        <taxon>Glomerales</taxon>
        <taxon>Glomeraceae</taxon>
        <taxon>Rhizophagus</taxon>
    </lineage>
</organism>
<dbReference type="PANTHER" id="PTHR14494:SF0">
    <property type="entry name" value="ALADIN"/>
    <property type="match status" value="1"/>
</dbReference>
<evidence type="ECO:0000313" key="2">
    <source>
        <dbReference type="EMBL" id="GBC09581.1"/>
    </source>
</evidence>
<proteinExistence type="predicted"/>
<dbReference type="PANTHER" id="PTHR14494">
    <property type="entry name" value="ALADIN/ADRACALIN/AAAS"/>
    <property type="match status" value="1"/>
</dbReference>
<keyword evidence="1" id="KW-0853">WD repeat</keyword>
<dbReference type="STRING" id="94130.A0A2Z6S517"/>
<dbReference type="AlphaFoldDB" id="A0A2Z6S517"/>
<name>A0A2Z6S517_9GLOM</name>
<dbReference type="EMBL" id="BEXD01004314">
    <property type="protein sequence ID" value="GBC09581.1"/>
    <property type="molecule type" value="Genomic_DNA"/>
</dbReference>
<evidence type="ECO:0000313" key="3">
    <source>
        <dbReference type="Proteomes" id="UP000247702"/>
    </source>
</evidence>
<gene>
    <name evidence="2" type="ORF">RclHR1_00090015</name>
</gene>
<dbReference type="InterPro" id="IPR045139">
    <property type="entry name" value="Aladin"/>
</dbReference>
<comment type="caution">
    <text evidence="2">The sequence shown here is derived from an EMBL/GenBank/DDBJ whole genome shotgun (WGS) entry which is preliminary data.</text>
</comment>
<dbReference type="Pfam" id="PF00400">
    <property type="entry name" value="WD40"/>
    <property type="match status" value="1"/>
</dbReference>
<dbReference type="PROSITE" id="PS50082">
    <property type="entry name" value="WD_REPEATS_2"/>
    <property type="match status" value="1"/>
</dbReference>
<dbReference type="GO" id="GO:0005643">
    <property type="term" value="C:nuclear pore"/>
    <property type="evidence" value="ECO:0007669"/>
    <property type="project" value="TreeGrafter"/>
</dbReference>
<dbReference type="SMART" id="SM00320">
    <property type="entry name" value="WD40"/>
    <property type="match status" value="3"/>
</dbReference>
<sequence length="461" mass="52121">MSSEFSQILAPSLNEISIAEIDGKILNLGSAKDQNITQYINSEGIVFPNLQVPYQLSHPDLVQLGTRRVVTDLPTSPTAYGRFMDSIKNSIDEQINQAQTYVQEVALNIKDTIPSFLNNYIFNADTEDYVRSLRMKIDRYPAKFIDWHPYFSIFAVAHRVDVILLYDLRVEEWFPEVLENSLQKEITCMAWKPLGGNILAVGCRRGICLWELSLEQKKESVPARLPAWMPTGSADGSVILWDTAFETGTPLTRNRKVTFLSWSPVGEFLFSSSLDGKIEVWETQRWTSKTITSNGYTVETGCWTTDGRALFLGFDRYESEIHILSISPNFDYEWLPKIDLSIIPECAGIGIEQLVIDPNGERLVACFKDTQLFKDTPLLVAFDAKLPSQVSKKASLLNFPRTMRGPAWNDPDDQGAFLTQADPKPVSLSFAKQFTRGSLLSPVWEDGQISFIPFLYNKVNK</sequence>
<reference evidence="2 3" key="1">
    <citation type="submission" date="2017-11" db="EMBL/GenBank/DDBJ databases">
        <title>The genome of Rhizophagus clarus HR1 reveals common genetic basis of auxotrophy among arbuscular mycorrhizal fungi.</title>
        <authorList>
            <person name="Kobayashi Y."/>
        </authorList>
    </citation>
    <scope>NUCLEOTIDE SEQUENCE [LARGE SCALE GENOMIC DNA]</scope>
    <source>
        <strain evidence="2 3">HR1</strain>
    </source>
</reference>
<dbReference type="Proteomes" id="UP000247702">
    <property type="component" value="Unassembled WGS sequence"/>
</dbReference>
<dbReference type="GO" id="GO:0006913">
    <property type="term" value="P:nucleocytoplasmic transport"/>
    <property type="evidence" value="ECO:0007669"/>
    <property type="project" value="TreeGrafter"/>
</dbReference>
<evidence type="ECO:0000256" key="1">
    <source>
        <dbReference type="PROSITE-ProRule" id="PRU00221"/>
    </source>
</evidence>
<dbReference type="InterPro" id="IPR036322">
    <property type="entry name" value="WD40_repeat_dom_sf"/>
</dbReference>
<protein>
    <submittedName>
        <fullName evidence="2">Uncharacterized protein</fullName>
    </submittedName>
</protein>